<dbReference type="SUPFAM" id="SSF55961">
    <property type="entry name" value="Bet v1-like"/>
    <property type="match status" value="1"/>
</dbReference>
<dbReference type="AlphaFoldDB" id="A0A7I9YQ15"/>
<proteinExistence type="predicted"/>
<protein>
    <recommendedName>
        <fullName evidence="3">Polyketide cyclase</fullName>
    </recommendedName>
</protein>
<reference evidence="1 2" key="1">
    <citation type="journal article" date="2019" name="Emerg. Microbes Infect.">
        <title>Comprehensive subspecies identification of 175 nontuberculous mycobacteria species based on 7547 genomic profiles.</title>
        <authorList>
            <person name="Matsumoto Y."/>
            <person name="Kinjo T."/>
            <person name="Motooka D."/>
            <person name="Nabeya D."/>
            <person name="Jung N."/>
            <person name="Uechi K."/>
            <person name="Horii T."/>
            <person name="Iida T."/>
            <person name="Fujita J."/>
            <person name="Nakamura S."/>
        </authorList>
    </citation>
    <scope>NUCLEOTIDE SEQUENCE [LARGE SCALE GENOMIC DNA]</scope>
    <source>
        <strain evidence="1 2">JCM 30725</strain>
    </source>
</reference>
<dbReference type="InterPro" id="IPR023393">
    <property type="entry name" value="START-like_dom_sf"/>
</dbReference>
<keyword evidence="2" id="KW-1185">Reference proteome</keyword>
<dbReference type="EMBL" id="BLKZ01000001">
    <property type="protein sequence ID" value="GFG90563.1"/>
    <property type="molecule type" value="Genomic_DNA"/>
</dbReference>
<dbReference type="CDD" id="cd07812">
    <property type="entry name" value="SRPBCC"/>
    <property type="match status" value="1"/>
</dbReference>
<dbReference type="Pfam" id="PF10604">
    <property type="entry name" value="Polyketide_cyc2"/>
    <property type="match status" value="1"/>
</dbReference>
<sequence>MAQTVRVSRDVRCPVDKAGAFVTDPRELFSKVSTFNRCRLIESRRRGELWEVFLHSGTIYLGGRVLIAPPSDNRLRWRSVQGTQHSFEARIEPGDQGSRLTMTLNFSASGLAIARISELIGRGLVTRNLEAAAEEIRHHLEFEL</sequence>
<dbReference type="Proteomes" id="UP000465360">
    <property type="component" value="Unassembled WGS sequence"/>
</dbReference>
<dbReference type="Gene3D" id="3.30.530.20">
    <property type="match status" value="1"/>
</dbReference>
<evidence type="ECO:0000313" key="2">
    <source>
        <dbReference type="Proteomes" id="UP000465360"/>
    </source>
</evidence>
<organism evidence="1 2">
    <name type="scientific">Mycobacterium bourgelatii</name>
    <dbReference type="NCBI Taxonomy" id="1273442"/>
    <lineage>
        <taxon>Bacteria</taxon>
        <taxon>Bacillati</taxon>
        <taxon>Actinomycetota</taxon>
        <taxon>Actinomycetes</taxon>
        <taxon>Mycobacteriales</taxon>
        <taxon>Mycobacteriaceae</taxon>
        <taxon>Mycobacterium</taxon>
    </lineage>
</organism>
<dbReference type="RefSeq" id="WP_163712395.1">
    <property type="nucleotide sequence ID" value="NZ_BLKZ01000001.1"/>
</dbReference>
<accession>A0A7I9YQ15</accession>
<evidence type="ECO:0008006" key="3">
    <source>
        <dbReference type="Google" id="ProtNLM"/>
    </source>
</evidence>
<evidence type="ECO:0000313" key="1">
    <source>
        <dbReference type="EMBL" id="GFG90563.1"/>
    </source>
</evidence>
<gene>
    <name evidence="1" type="ORF">MBOU_26050</name>
</gene>
<comment type="caution">
    <text evidence="1">The sequence shown here is derived from an EMBL/GenBank/DDBJ whole genome shotgun (WGS) entry which is preliminary data.</text>
</comment>
<name>A0A7I9YQ15_MYCBU</name>
<dbReference type="InterPro" id="IPR019587">
    <property type="entry name" value="Polyketide_cyclase/dehydratase"/>
</dbReference>